<dbReference type="InterPro" id="IPR002782">
    <property type="entry name" value="Mut7-C_RNAse_dom"/>
</dbReference>
<feature type="domain" description="Mut7-C RNAse" evidence="1">
    <location>
        <begin position="1"/>
        <end position="144"/>
    </location>
</feature>
<dbReference type="AlphaFoldDB" id="A0A1G9T8A1"/>
<dbReference type="EMBL" id="FNIA01000002">
    <property type="protein sequence ID" value="SDM43877.1"/>
    <property type="molecule type" value="Genomic_DNA"/>
</dbReference>
<evidence type="ECO:0000259" key="1">
    <source>
        <dbReference type="Pfam" id="PF01927"/>
    </source>
</evidence>
<dbReference type="STRING" id="996166.SAMN05192554_102195"/>
<evidence type="ECO:0000313" key="2">
    <source>
        <dbReference type="EMBL" id="SDM43877.1"/>
    </source>
</evidence>
<reference evidence="2 3" key="1">
    <citation type="submission" date="2016-10" db="EMBL/GenBank/DDBJ databases">
        <authorList>
            <person name="de Groot N.N."/>
        </authorList>
    </citation>
    <scope>NUCLEOTIDE SEQUENCE [LARGE SCALE GENOMIC DNA]</scope>
    <source>
        <strain evidence="3">EB21,IBRC-M 10013,KCTC 4048</strain>
    </source>
</reference>
<dbReference type="Pfam" id="PF01927">
    <property type="entry name" value="Mut7-C"/>
    <property type="match status" value="1"/>
</dbReference>
<dbReference type="Proteomes" id="UP000199370">
    <property type="component" value="Unassembled WGS sequence"/>
</dbReference>
<keyword evidence="3" id="KW-1185">Reference proteome</keyword>
<evidence type="ECO:0000313" key="3">
    <source>
        <dbReference type="Proteomes" id="UP000199370"/>
    </source>
</evidence>
<sequence>MRYLLDAMLGNLATYLRLCGHDTLYALDRDVEADDAVLELATEEDRSLITRDEQLAAHAEQSVLLGHRETEPQLRELDAAGVDLAPVAEPVHCGRCNGRLARIETGDSDDGPEYVPDDAAPVWRCRDCGQRFWKGSHWDRMAATLADVRGSSGETATDR</sequence>
<proteinExistence type="predicted"/>
<name>A0A1G9T8A1_9EURY</name>
<dbReference type="RefSeq" id="WP_089731427.1">
    <property type="nucleotide sequence ID" value="NZ_FNIA01000002.1"/>
</dbReference>
<dbReference type="PANTHER" id="PTHR39081">
    <property type="entry name" value="MUT7-C DOMAIN-CONTAINING PROTEIN"/>
    <property type="match status" value="1"/>
</dbReference>
<dbReference type="PANTHER" id="PTHR39081:SF1">
    <property type="entry name" value="MUT7-C RNASE DOMAIN-CONTAINING PROTEIN"/>
    <property type="match status" value="1"/>
</dbReference>
<gene>
    <name evidence="2" type="ORF">SAMN05192554_102195</name>
</gene>
<accession>A0A1G9T8A1</accession>
<protein>
    <recommendedName>
        <fullName evidence="1">Mut7-C RNAse domain-containing protein</fullName>
    </recommendedName>
</protein>
<organism evidence="2 3">
    <name type="scientific">Haloarchaeobius iranensis</name>
    <dbReference type="NCBI Taxonomy" id="996166"/>
    <lineage>
        <taxon>Archaea</taxon>
        <taxon>Methanobacteriati</taxon>
        <taxon>Methanobacteriota</taxon>
        <taxon>Stenosarchaea group</taxon>
        <taxon>Halobacteria</taxon>
        <taxon>Halobacteriales</taxon>
        <taxon>Halorubellaceae</taxon>
        <taxon>Haloarchaeobius</taxon>
    </lineage>
</organism>
<dbReference type="OrthoDB" id="1266at2157"/>